<evidence type="ECO:0000256" key="1">
    <source>
        <dbReference type="ARBA" id="ARBA00022723"/>
    </source>
</evidence>
<dbReference type="GO" id="GO:0008168">
    <property type="term" value="F:methyltransferase activity"/>
    <property type="evidence" value="ECO:0007669"/>
    <property type="project" value="UniProtKB-KW"/>
</dbReference>
<dbReference type="PROSITE" id="PS50865">
    <property type="entry name" value="ZF_MYND_2"/>
    <property type="match status" value="1"/>
</dbReference>
<dbReference type="Gene3D" id="1.10.220.160">
    <property type="match status" value="1"/>
</dbReference>
<keyword evidence="1" id="KW-0479">Metal-binding</keyword>
<dbReference type="InterPro" id="IPR001214">
    <property type="entry name" value="SET_dom"/>
</dbReference>
<dbReference type="GO" id="GO:0032259">
    <property type="term" value="P:methylation"/>
    <property type="evidence" value="ECO:0007669"/>
    <property type="project" value="UniProtKB-KW"/>
</dbReference>
<evidence type="ECO:0000256" key="2">
    <source>
        <dbReference type="ARBA" id="ARBA00022771"/>
    </source>
</evidence>
<dbReference type="Pfam" id="PF01753">
    <property type="entry name" value="zf-MYND"/>
    <property type="match status" value="1"/>
</dbReference>
<dbReference type="Proteomes" id="UP000001744">
    <property type="component" value="Unassembled WGS sequence"/>
</dbReference>
<keyword evidence="9" id="KW-1185">Reference proteome</keyword>
<dbReference type="VEuPathDB" id="FungiDB:SJAG_02659"/>
<dbReference type="InterPro" id="IPR002893">
    <property type="entry name" value="Znf_MYND"/>
</dbReference>
<protein>
    <submittedName>
        <fullName evidence="7">Histone lysine methyltransferase Set6</fullName>
    </submittedName>
</protein>
<dbReference type="InterPro" id="IPR050869">
    <property type="entry name" value="H3K4_H4K5_MeTrfase"/>
</dbReference>
<keyword evidence="7" id="KW-0808">Transferase</keyword>
<dbReference type="AlphaFoldDB" id="B6K0U4"/>
<evidence type="ECO:0000256" key="3">
    <source>
        <dbReference type="ARBA" id="ARBA00022833"/>
    </source>
</evidence>
<dbReference type="GO" id="GO:0008270">
    <property type="term" value="F:zinc ion binding"/>
    <property type="evidence" value="ECO:0007669"/>
    <property type="project" value="UniProtKB-KW"/>
</dbReference>
<evidence type="ECO:0000313" key="9">
    <source>
        <dbReference type="Proteomes" id="UP000001744"/>
    </source>
</evidence>
<keyword evidence="2 4" id="KW-0863">Zinc-finger</keyword>
<name>B6K0U4_SCHJY</name>
<dbReference type="InterPro" id="IPR046341">
    <property type="entry name" value="SET_dom_sf"/>
</dbReference>
<keyword evidence="7" id="KW-0489">Methyltransferase</keyword>
<dbReference type="Gene3D" id="2.170.270.10">
    <property type="entry name" value="SET domain"/>
    <property type="match status" value="1"/>
</dbReference>
<sequence>MQNLVSVQEEPGAGLGLGVTADIERGECLLEKRLDLYVLNNELLNEACSYCCSQTKPTKRCAACKQVHYCSKICQKQDWSMHKLECKALRNASTNGLLPTVCRLLIRLYSQTQKDQSLFADCKDHEAEIQHNTALWSDAELISSAASHYTEARDVNAFLSLFCKLSINAMSLVTPAFDAIGTCMDSTLARINHSCQPNCVFMVEGATARLVALQTLQKGDFVHISYVDTTLPYNVRTNELQQKYFFTCTCQKCMEEARRSDNEHGVTYVSLEKASQGSLEDCRFALKTLRDNHWPMTKYPWLNILNTFKLYSLETGAYDAAFAAEFLKVTCDDISSPIYAIDLYQVFLLGKFLCEEYSMNVNREPHSKMILGVKNIERDSLLHWLLLKSEWLESNVLVTHKDTEFGNQVVRNVREFQADYQKANPNLPPLDLESFESALKERTLDIVCN</sequence>
<evidence type="ECO:0000313" key="7">
    <source>
        <dbReference type="EMBL" id="EEB07565.1"/>
    </source>
</evidence>
<dbReference type="PROSITE" id="PS01360">
    <property type="entry name" value="ZF_MYND_1"/>
    <property type="match status" value="1"/>
</dbReference>
<dbReference type="RefSeq" id="XP_002173858.1">
    <property type="nucleotide sequence ID" value="XM_002173822.1"/>
</dbReference>
<dbReference type="eggNOG" id="KOG2084">
    <property type="taxonomic scope" value="Eukaryota"/>
</dbReference>
<dbReference type="Pfam" id="PF00856">
    <property type="entry name" value="SET"/>
    <property type="match status" value="1"/>
</dbReference>
<proteinExistence type="predicted"/>
<reference evidence="7 9" key="1">
    <citation type="journal article" date="2011" name="Science">
        <title>Comparative functional genomics of the fission yeasts.</title>
        <authorList>
            <person name="Rhind N."/>
            <person name="Chen Z."/>
            <person name="Yassour M."/>
            <person name="Thompson D.A."/>
            <person name="Haas B.J."/>
            <person name="Habib N."/>
            <person name="Wapinski I."/>
            <person name="Roy S."/>
            <person name="Lin M.F."/>
            <person name="Heiman D.I."/>
            <person name="Young S.K."/>
            <person name="Furuya K."/>
            <person name="Guo Y."/>
            <person name="Pidoux A."/>
            <person name="Chen H.M."/>
            <person name="Robbertse B."/>
            <person name="Goldberg J.M."/>
            <person name="Aoki K."/>
            <person name="Bayne E.H."/>
            <person name="Berlin A.M."/>
            <person name="Desjardins C.A."/>
            <person name="Dobbs E."/>
            <person name="Dukaj L."/>
            <person name="Fan L."/>
            <person name="FitzGerald M.G."/>
            <person name="French C."/>
            <person name="Gujja S."/>
            <person name="Hansen K."/>
            <person name="Keifenheim D."/>
            <person name="Levin J.Z."/>
            <person name="Mosher R.A."/>
            <person name="Mueller C.A."/>
            <person name="Pfiffner J."/>
            <person name="Priest M."/>
            <person name="Russ C."/>
            <person name="Smialowska A."/>
            <person name="Swoboda P."/>
            <person name="Sykes S.M."/>
            <person name="Vaughn M."/>
            <person name="Vengrova S."/>
            <person name="Yoder R."/>
            <person name="Zeng Q."/>
            <person name="Allshire R."/>
            <person name="Baulcombe D."/>
            <person name="Birren B.W."/>
            <person name="Brown W."/>
            <person name="Ekwall K."/>
            <person name="Kellis M."/>
            <person name="Leatherwood J."/>
            <person name="Levin H."/>
            <person name="Margalit H."/>
            <person name="Martienssen R."/>
            <person name="Nieduszynski C.A."/>
            <person name="Spatafora J.W."/>
            <person name="Friedman N."/>
            <person name="Dalgaard J.Z."/>
            <person name="Baumann P."/>
            <person name="Niki H."/>
            <person name="Regev A."/>
            <person name="Nusbaum C."/>
        </authorList>
    </citation>
    <scope>NUCLEOTIDE SEQUENCE [LARGE SCALE GENOMIC DNA]</scope>
    <source>
        <strain evidence="9">yFS275 / FY16936</strain>
    </source>
</reference>
<accession>B6K0U4</accession>
<evidence type="ECO:0000313" key="8">
    <source>
        <dbReference type="JaponicusDB" id="SJAG_02659"/>
    </source>
</evidence>
<dbReference type="GO" id="GO:0005634">
    <property type="term" value="C:nucleus"/>
    <property type="evidence" value="ECO:0000318"/>
    <property type="project" value="GO_Central"/>
</dbReference>
<dbReference type="OrthoDB" id="5945798at2759"/>
<dbReference type="SUPFAM" id="SSF82199">
    <property type="entry name" value="SET domain"/>
    <property type="match status" value="1"/>
</dbReference>
<dbReference type="OMA" id="ACKDYLM"/>
<dbReference type="EMBL" id="KE651166">
    <property type="protein sequence ID" value="EEB07565.1"/>
    <property type="molecule type" value="Genomic_DNA"/>
</dbReference>
<evidence type="ECO:0000256" key="4">
    <source>
        <dbReference type="PROSITE-ProRule" id="PRU00134"/>
    </source>
</evidence>
<dbReference type="STRING" id="402676.B6K0U4"/>
<dbReference type="PANTHER" id="PTHR12197">
    <property type="entry name" value="HISTONE-LYSINE N-METHYLTRANSFERASE SMYD"/>
    <property type="match status" value="1"/>
</dbReference>
<evidence type="ECO:0000259" key="5">
    <source>
        <dbReference type="PROSITE" id="PS50280"/>
    </source>
</evidence>
<dbReference type="PROSITE" id="PS50280">
    <property type="entry name" value="SET"/>
    <property type="match status" value="1"/>
</dbReference>
<feature type="domain" description="MYND-type" evidence="6">
    <location>
        <begin position="48"/>
        <end position="86"/>
    </location>
</feature>
<dbReference type="GeneID" id="7047762"/>
<keyword evidence="3" id="KW-0862">Zinc</keyword>
<dbReference type="JaponicusDB" id="SJAG_02659">
    <property type="gene designation" value="set6"/>
</dbReference>
<dbReference type="HOGENOM" id="CLU_568774_0_0_1"/>
<feature type="domain" description="SET" evidence="5">
    <location>
        <begin position="2"/>
        <end position="227"/>
    </location>
</feature>
<dbReference type="Gene3D" id="6.10.140.2220">
    <property type="match status" value="1"/>
</dbReference>
<dbReference type="PANTHER" id="PTHR12197:SF251">
    <property type="entry name" value="EG:BACR7C10.4 PROTEIN"/>
    <property type="match status" value="1"/>
</dbReference>
<gene>
    <name evidence="8" type="primary">set6</name>
    <name evidence="7" type="ORF">SJAG_02659</name>
</gene>
<evidence type="ECO:0000259" key="6">
    <source>
        <dbReference type="PROSITE" id="PS50865"/>
    </source>
</evidence>
<organism evidence="7 9">
    <name type="scientific">Schizosaccharomyces japonicus (strain yFS275 / FY16936)</name>
    <name type="common">Fission yeast</name>
    <dbReference type="NCBI Taxonomy" id="402676"/>
    <lineage>
        <taxon>Eukaryota</taxon>
        <taxon>Fungi</taxon>
        <taxon>Dikarya</taxon>
        <taxon>Ascomycota</taxon>
        <taxon>Taphrinomycotina</taxon>
        <taxon>Schizosaccharomycetes</taxon>
        <taxon>Schizosaccharomycetales</taxon>
        <taxon>Schizosaccharomycetaceae</taxon>
        <taxon>Schizosaccharomyces</taxon>
    </lineage>
</organism>